<dbReference type="GO" id="GO:0016798">
    <property type="term" value="F:hydrolase activity, acting on glycosyl bonds"/>
    <property type="evidence" value="ECO:0007669"/>
    <property type="project" value="UniProtKB-KW"/>
</dbReference>
<dbReference type="PROSITE" id="PS50853">
    <property type="entry name" value="FN3"/>
    <property type="match status" value="1"/>
</dbReference>
<keyword evidence="1" id="KW-0732">Signal</keyword>
<keyword evidence="7" id="KW-1185">Reference proteome</keyword>
<feature type="region of interest" description="Disordered" evidence="4">
    <location>
        <begin position="35"/>
        <end position="54"/>
    </location>
</feature>
<dbReference type="InterPro" id="IPR036116">
    <property type="entry name" value="FN3_sf"/>
</dbReference>
<keyword evidence="2" id="KW-0378">Hydrolase</keyword>
<dbReference type="Proteomes" id="UP000199202">
    <property type="component" value="Unassembled WGS sequence"/>
</dbReference>
<sequence length="459" mass="48695">MWKEHRTAVVGVGLAVGAALLAAPFVGILEDVGRNVMRPDPTPKASPTRDRSLSVTSGMDHVVHLAWSAPSGPAKPREYHVFGATSPTGQKRLLGSPQEPRFTHRPLPPGETWYYWVQAVDATGDATSLGPAVSGRSGIPNRTDVNGDGKDDVVTFTRGTAADVYVALSENGRFEPFAQGWHDFFAVDMEIASTGDFDGDGRSDLVTFTKGAAGDVYVSLSDGSRFAQHGWAWHDHFASGEEIPLVGDFNGDGKDDIVAFNRGTAGDALVALSTGSGFADAETWHIQFAEGKQTPAVGDFNGDGRDDIAAFAHDSGEVFVALSTGTAFGPDVVTWHEDFARNGETPAVGDFNGDGRDDVAVFSRGTAADVYVALSDGERFGAKGRWHGGFAGGDQVPGVGDFNGDGKADVIAFTRGETADVIVAESDSRRFRPEAKKWHDNFSIDAEWPQPSQIGTMTG</sequence>
<dbReference type="STRING" id="633440.SAMN05421869_14542"/>
<name>A0A1G9TMX8_9ACTN</name>
<dbReference type="InterPro" id="IPR003961">
    <property type="entry name" value="FN3_dom"/>
</dbReference>
<dbReference type="AlphaFoldDB" id="A0A1G9TMX8"/>
<evidence type="ECO:0000313" key="6">
    <source>
        <dbReference type="EMBL" id="SDM49169.1"/>
    </source>
</evidence>
<dbReference type="Gene3D" id="2.60.40.10">
    <property type="entry name" value="Immunoglobulins"/>
    <property type="match status" value="1"/>
</dbReference>
<dbReference type="InterPro" id="IPR013783">
    <property type="entry name" value="Ig-like_fold"/>
</dbReference>
<evidence type="ECO:0000256" key="1">
    <source>
        <dbReference type="ARBA" id="ARBA00022729"/>
    </source>
</evidence>
<evidence type="ECO:0000313" key="7">
    <source>
        <dbReference type="Proteomes" id="UP000199202"/>
    </source>
</evidence>
<dbReference type="PANTHER" id="PTHR46580">
    <property type="entry name" value="SENSOR KINASE-RELATED"/>
    <property type="match status" value="1"/>
</dbReference>
<evidence type="ECO:0000256" key="3">
    <source>
        <dbReference type="ARBA" id="ARBA00023326"/>
    </source>
</evidence>
<feature type="domain" description="Fibronectin type-III" evidence="5">
    <location>
        <begin position="47"/>
        <end position="140"/>
    </location>
</feature>
<keyword evidence="3" id="KW-0119">Carbohydrate metabolism</keyword>
<dbReference type="SUPFAM" id="SSF49265">
    <property type="entry name" value="Fibronectin type III"/>
    <property type="match status" value="1"/>
</dbReference>
<evidence type="ECO:0000256" key="4">
    <source>
        <dbReference type="SAM" id="MobiDB-lite"/>
    </source>
</evidence>
<keyword evidence="3" id="KW-0624">Polysaccharide degradation</keyword>
<dbReference type="Pfam" id="PF13517">
    <property type="entry name" value="FG-GAP_3"/>
    <property type="match status" value="3"/>
</dbReference>
<evidence type="ECO:0000259" key="5">
    <source>
        <dbReference type="PROSITE" id="PS50853"/>
    </source>
</evidence>
<dbReference type="Gene3D" id="2.40.128.340">
    <property type="match status" value="2"/>
</dbReference>
<dbReference type="RefSeq" id="WP_090946831.1">
    <property type="nucleotide sequence ID" value="NZ_FNDJ01000045.1"/>
</dbReference>
<keyword evidence="2" id="KW-0326">Glycosidase</keyword>
<reference evidence="6 7" key="1">
    <citation type="submission" date="2016-10" db="EMBL/GenBank/DDBJ databases">
        <authorList>
            <person name="de Groot N.N."/>
        </authorList>
    </citation>
    <scope>NUCLEOTIDE SEQUENCE [LARGE SCALE GENOMIC DNA]</scope>
    <source>
        <strain evidence="6 7">CGMCC 4.6533</strain>
    </source>
</reference>
<dbReference type="InterPro" id="IPR013517">
    <property type="entry name" value="FG-GAP"/>
</dbReference>
<dbReference type="SUPFAM" id="SSF69318">
    <property type="entry name" value="Integrin alpha N-terminal domain"/>
    <property type="match status" value="1"/>
</dbReference>
<dbReference type="InterPro" id="IPR028994">
    <property type="entry name" value="Integrin_alpha_N"/>
</dbReference>
<dbReference type="OrthoDB" id="877328at2"/>
<accession>A0A1G9TMX8</accession>
<gene>
    <name evidence="6" type="ORF">SAMN05421869_14542</name>
</gene>
<organism evidence="6 7">
    <name type="scientific">Nonomuraea jiangxiensis</name>
    <dbReference type="NCBI Taxonomy" id="633440"/>
    <lineage>
        <taxon>Bacteria</taxon>
        <taxon>Bacillati</taxon>
        <taxon>Actinomycetota</taxon>
        <taxon>Actinomycetes</taxon>
        <taxon>Streptosporangiales</taxon>
        <taxon>Streptosporangiaceae</taxon>
        <taxon>Nonomuraea</taxon>
    </lineage>
</organism>
<protein>
    <submittedName>
        <fullName evidence="6">Repeat domain-containing protein</fullName>
    </submittedName>
</protein>
<dbReference type="EMBL" id="FNDJ01000045">
    <property type="protein sequence ID" value="SDM49169.1"/>
    <property type="molecule type" value="Genomic_DNA"/>
</dbReference>
<dbReference type="GO" id="GO:0000272">
    <property type="term" value="P:polysaccharide catabolic process"/>
    <property type="evidence" value="ECO:0007669"/>
    <property type="project" value="UniProtKB-KW"/>
</dbReference>
<evidence type="ECO:0000256" key="2">
    <source>
        <dbReference type="ARBA" id="ARBA00023295"/>
    </source>
</evidence>
<proteinExistence type="predicted"/>